<name>A0A7M7KZ46_VARDE</name>
<feature type="transmembrane region" description="Helical" evidence="1">
    <location>
        <begin position="20"/>
        <end position="38"/>
    </location>
</feature>
<proteinExistence type="predicted"/>
<keyword evidence="3" id="KW-1185">Reference proteome</keyword>
<keyword evidence="1" id="KW-0812">Transmembrane</keyword>
<protein>
    <submittedName>
        <fullName evidence="2">Uncharacterized protein</fullName>
    </submittedName>
</protein>
<dbReference type="Proteomes" id="UP000594260">
    <property type="component" value="Unplaced"/>
</dbReference>
<accession>A0A7M7KZ46</accession>
<dbReference type="OrthoDB" id="8195814at2759"/>
<dbReference type="InParanoid" id="A0A7M7KZ46"/>
<evidence type="ECO:0000256" key="1">
    <source>
        <dbReference type="SAM" id="Phobius"/>
    </source>
</evidence>
<dbReference type="AlphaFoldDB" id="A0A7M7KZ46"/>
<dbReference type="GeneID" id="111255379"/>
<sequence>MFITHATDSGEFFRMIDTLAYVMLILTTLLVPLTVAFIEATLRAAKNHSTISLFECKSDFYNLVTATLAGMLNLGSELVPFKSTSSRLVLTSLSVMQTFFTITLSGTIMAAIMVKSPTSRIETLQDLASKTQVNPLVPLGTTIVDALKSVDDPRYRTIYKRAEDRGFLSVETFISLETMHELANGSGVVFFSCESTSLFFASVFAPYRGKAWLFCGSESISDYMYSSYFSMTFDSNFIMEAFTRYQWLIDMPSRWIHPFVFGALGDEFYTSKARITSSGKNGLTTTEFHGVLVACCMLHAFAFVIFIMEVVVYLTLEIILKYSFGLHKDLKLAIPTCTRGGNTFL</sequence>
<keyword evidence="1" id="KW-0472">Membrane</keyword>
<reference evidence="2" key="1">
    <citation type="submission" date="2021-01" db="UniProtKB">
        <authorList>
            <consortium name="EnsemblMetazoa"/>
        </authorList>
    </citation>
    <scope>IDENTIFICATION</scope>
</reference>
<feature type="transmembrane region" description="Helical" evidence="1">
    <location>
        <begin position="88"/>
        <end position="114"/>
    </location>
</feature>
<organism evidence="2 3">
    <name type="scientific">Varroa destructor</name>
    <name type="common">Honeybee mite</name>
    <dbReference type="NCBI Taxonomy" id="109461"/>
    <lineage>
        <taxon>Eukaryota</taxon>
        <taxon>Metazoa</taxon>
        <taxon>Ecdysozoa</taxon>
        <taxon>Arthropoda</taxon>
        <taxon>Chelicerata</taxon>
        <taxon>Arachnida</taxon>
        <taxon>Acari</taxon>
        <taxon>Parasitiformes</taxon>
        <taxon>Mesostigmata</taxon>
        <taxon>Gamasina</taxon>
        <taxon>Dermanyssoidea</taxon>
        <taxon>Varroidae</taxon>
        <taxon>Varroa</taxon>
    </lineage>
</organism>
<feature type="transmembrane region" description="Helical" evidence="1">
    <location>
        <begin position="59"/>
        <end position="76"/>
    </location>
</feature>
<dbReference type="RefSeq" id="XP_022673032.1">
    <property type="nucleotide sequence ID" value="XM_022817297.1"/>
</dbReference>
<feature type="transmembrane region" description="Helical" evidence="1">
    <location>
        <begin position="290"/>
        <end position="316"/>
    </location>
</feature>
<evidence type="ECO:0000313" key="2">
    <source>
        <dbReference type="EnsemblMetazoa" id="XP_022673032"/>
    </source>
</evidence>
<evidence type="ECO:0000313" key="3">
    <source>
        <dbReference type="Proteomes" id="UP000594260"/>
    </source>
</evidence>
<keyword evidence="1" id="KW-1133">Transmembrane helix</keyword>
<dbReference type="KEGG" id="vde:111255379"/>
<dbReference type="EnsemblMetazoa" id="XM_022817297">
    <property type="protein sequence ID" value="XP_022673032"/>
    <property type="gene ID" value="LOC111255379"/>
</dbReference>